<evidence type="ECO:0000256" key="4">
    <source>
        <dbReference type="ARBA" id="ARBA00023136"/>
    </source>
</evidence>
<keyword evidence="7" id="KW-1185">Reference proteome</keyword>
<evidence type="ECO:0000256" key="3">
    <source>
        <dbReference type="ARBA" id="ARBA00022989"/>
    </source>
</evidence>
<dbReference type="Proteomes" id="UP000030104">
    <property type="component" value="Unassembled WGS sequence"/>
</dbReference>
<name>A0A0A2KY63_PENIT</name>
<keyword evidence="3 5" id="KW-1133">Transmembrane helix</keyword>
<dbReference type="STRING" id="40296.A0A0A2KY63"/>
<evidence type="ECO:0000256" key="1">
    <source>
        <dbReference type="ARBA" id="ARBA00004141"/>
    </source>
</evidence>
<dbReference type="SUPFAM" id="SSF103473">
    <property type="entry name" value="MFS general substrate transporter"/>
    <property type="match status" value="1"/>
</dbReference>
<dbReference type="HOGENOM" id="CLU_1907375_0_0_1"/>
<comment type="caution">
    <text evidence="6">The sequence shown here is derived from an EMBL/GenBank/DDBJ whole genome shotgun (WGS) entry which is preliminary data.</text>
</comment>
<dbReference type="InterPro" id="IPR036259">
    <property type="entry name" value="MFS_trans_sf"/>
</dbReference>
<keyword evidence="2 5" id="KW-0812">Transmembrane</keyword>
<evidence type="ECO:0000256" key="2">
    <source>
        <dbReference type="ARBA" id="ARBA00022692"/>
    </source>
</evidence>
<protein>
    <submittedName>
        <fullName evidence="6">Major facilitator superfamily domain, general substrate transporter</fullName>
    </submittedName>
</protein>
<dbReference type="OMA" id="GTANTIF"/>
<feature type="transmembrane region" description="Helical" evidence="5">
    <location>
        <begin position="69"/>
        <end position="88"/>
    </location>
</feature>
<comment type="subcellular location">
    <subcellularLocation>
        <location evidence="1">Membrane</location>
        <topology evidence="1">Multi-pass membrane protein</topology>
    </subcellularLocation>
</comment>
<dbReference type="PANTHER" id="PTHR23502">
    <property type="entry name" value="MAJOR FACILITATOR SUPERFAMILY"/>
    <property type="match status" value="1"/>
</dbReference>
<dbReference type="EMBL" id="JQGA01001155">
    <property type="protein sequence ID" value="KGO69290.1"/>
    <property type="molecule type" value="Genomic_DNA"/>
</dbReference>
<evidence type="ECO:0000313" key="6">
    <source>
        <dbReference type="EMBL" id="KGO69290.1"/>
    </source>
</evidence>
<keyword evidence="4 5" id="KW-0472">Membrane</keyword>
<dbReference type="PANTHER" id="PTHR23502:SF47">
    <property type="entry name" value="MAJOR FACILITATOR SUPERFAMILY (MFS) PROFILE DOMAIN-CONTAINING PROTEIN-RELATED"/>
    <property type="match status" value="1"/>
</dbReference>
<evidence type="ECO:0000313" key="7">
    <source>
        <dbReference type="Proteomes" id="UP000030104"/>
    </source>
</evidence>
<dbReference type="OrthoDB" id="446368at2759"/>
<accession>A0A0A2KY63</accession>
<proteinExistence type="predicted"/>
<evidence type="ECO:0000256" key="5">
    <source>
        <dbReference type="SAM" id="Phobius"/>
    </source>
</evidence>
<dbReference type="GO" id="GO:0022857">
    <property type="term" value="F:transmembrane transporter activity"/>
    <property type="evidence" value="ECO:0007669"/>
    <property type="project" value="TreeGrafter"/>
</dbReference>
<reference evidence="6 7" key="1">
    <citation type="journal article" date="2015" name="Mol. Plant Microbe Interact.">
        <title>Genome, transcriptome, and functional analyses of Penicillium expansum provide new insights into secondary metabolism and pathogenicity.</title>
        <authorList>
            <person name="Ballester A.R."/>
            <person name="Marcet-Houben M."/>
            <person name="Levin E."/>
            <person name="Sela N."/>
            <person name="Selma-Lazaro C."/>
            <person name="Carmona L."/>
            <person name="Wisniewski M."/>
            <person name="Droby S."/>
            <person name="Gonzalez-Candelas L."/>
            <person name="Gabaldon T."/>
        </authorList>
    </citation>
    <scope>NUCLEOTIDE SEQUENCE [LARGE SCALE GENOMIC DNA]</scope>
    <source>
        <strain evidence="6 7">PHI-1</strain>
    </source>
</reference>
<sequence>MSFFFGTVGLVVVPETFAPTLLQQRARKIRFRNKNWAIHAKADEHEAEIKHICYACMLRPFMMLALEPIVALIMLYMGFIYEFLYLYFGAYPIAFQEQRGWNPGVGQLPFIAIIVRSHWLKLILAQRRCDCLL</sequence>
<gene>
    <name evidence="6" type="ORF">PITC_094890</name>
</gene>
<dbReference type="PhylomeDB" id="A0A0A2KY63"/>
<organism evidence="6 7">
    <name type="scientific">Penicillium italicum</name>
    <name type="common">Blue mold</name>
    <dbReference type="NCBI Taxonomy" id="40296"/>
    <lineage>
        <taxon>Eukaryota</taxon>
        <taxon>Fungi</taxon>
        <taxon>Dikarya</taxon>
        <taxon>Ascomycota</taxon>
        <taxon>Pezizomycotina</taxon>
        <taxon>Eurotiomycetes</taxon>
        <taxon>Eurotiomycetidae</taxon>
        <taxon>Eurotiales</taxon>
        <taxon>Aspergillaceae</taxon>
        <taxon>Penicillium</taxon>
    </lineage>
</organism>
<dbReference type="AlphaFoldDB" id="A0A0A2KY63"/>
<dbReference type="GO" id="GO:0005886">
    <property type="term" value="C:plasma membrane"/>
    <property type="evidence" value="ECO:0007669"/>
    <property type="project" value="TreeGrafter"/>
</dbReference>